<dbReference type="InterPro" id="IPR033856">
    <property type="entry name" value="Trp_halogen"/>
</dbReference>
<feature type="binding site" evidence="2">
    <location>
        <position position="348"/>
    </location>
    <ligand>
        <name>FAD</name>
        <dbReference type="ChEBI" id="CHEBI:57692"/>
    </ligand>
</feature>
<proteinExistence type="predicted"/>
<dbReference type="Pfam" id="PF04820">
    <property type="entry name" value="Trp_halogenase"/>
    <property type="match status" value="1"/>
</dbReference>
<sequence>MTADIPSPGRIVIVGGGTAGWLSAATFSRTLGMRDVTLVESSEIGIIGVGEGTFPTIRSTLAGLGVGEGEFLRSADATFKQGVLFDGWATGADSYFHPFNMPIGGEDEALLPHWLAMEGQRASWADSVTVQERVIRAGRAPKRVQDPDFSGPMNYAYHFDAARFADYLRTISLAAGVRRIEGMVAHVEQREDGDIAALTLRDGRRVEGDIFIDCSGFRALLIGETLGSGFVGCGDTLFNDRALAMQVPHDRPDAPIRPYTLATAHEAGWTWDIGLPERRGIGYVYSSRHCSDDEAEAVLRRYVGPGGEALTPRQLRFATGYRERQWIGNCIAIGLSAGFFEPLESTGIMLIEAALRMVGDFLLPAGSASDTAARNAAARRFNRLMTARFERIVRFLKLHYCITRRTDTAYWRDNADPASIPADLQDLLAQWRHRPPSRFDFTVDLETFLPPSYHYILYGMGFETRLAGGIGRYPGGQEARAAFARVAGASGAAVSHLPDHRALLDHLRGRQPSARVS</sequence>
<accession>A0A292ZJH0</accession>
<organism evidence="3 4">
    <name type="scientific">Sphingobium fuliginis (strain ATCC 27551)</name>
    <dbReference type="NCBI Taxonomy" id="336203"/>
    <lineage>
        <taxon>Bacteria</taxon>
        <taxon>Pseudomonadati</taxon>
        <taxon>Pseudomonadota</taxon>
        <taxon>Alphaproteobacteria</taxon>
        <taxon>Sphingomonadales</taxon>
        <taxon>Sphingomonadaceae</taxon>
        <taxon>Sphingobium</taxon>
    </lineage>
</organism>
<dbReference type="RefSeq" id="WP_099186466.1">
    <property type="nucleotide sequence ID" value="NZ_BEWI01000032.1"/>
</dbReference>
<dbReference type="EMBL" id="BEWI01000032">
    <property type="protein sequence ID" value="GAY23557.1"/>
    <property type="molecule type" value="Genomic_DNA"/>
</dbReference>
<feature type="binding site" evidence="2">
    <location>
        <position position="184"/>
    </location>
    <ligand>
        <name>FAD</name>
        <dbReference type="ChEBI" id="CHEBI:57692"/>
    </ligand>
</feature>
<feature type="binding site" evidence="2">
    <location>
        <begin position="16"/>
        <end position="19"/>
    </location>
    <ligand>
        <name>FAD</name>
        <dbReference type="ChEBI" id="CHEBI:57692"/>
    </ligand>
</feature>
<comment type="caution">
    <text evidence="3">The sequence shown here is derived from an EMBL/GenBank/DDBJ whole genome shotgun (WGS) entry which is preliminary data.</text>
</comment>
<dbReference type="Proteomes" id="UP000221538">
    <property type="component" value="Unassembled WGS sequence"/>
</dbReference>
<dbReference type="PIRSF" id="PIRSF011396">
    <property type="entry name" value="Trp_halogenase"/>
    <property type="match status" value="1"/>
</dbReference>
<evidence type="ECO:0000256" key="2">
    <source>
        <dbReference type="PIRSR" id="PIRSR011396-2"/>
    </source>
</evidence>
<dbReference type="GO" id="GO:0004497">
    <property type="term" value="F:monooxygenase activity"/>
    <property type="evidence" value="ECO:0007669"/>
    <property type="project" value="InterPro"/>
</dbReference>
<dbReference type="InterPro" id="IPR050816">
    <property type="entry name" value="Flavin-dep_Halogenase_NPB"/>
</dbReference>
<keyword evidence="2" id="KW-0274">FAD</keyword>
<evidence type="ECO:0000256" key="1">
    <source>
        <dbReference type="PIRSR" id="PIRSR011396-1"/>
    </source>
</evidence>
<evidence type="ECO:0000313" key="4">
    <source>
        <dbReference type="Proteomes" id="UP000221538"/>
    </source>
</evidence>
<dbReference type="GO" id="GO:0000166">
    <property type="term" value="F:nucleotide binding"/>
    <property type="evidence" value="ECO:0007669"/>
    <property type="project" value="UniProtKB-KW"/>
</dbReference>
<feature type="binding site" evidence="2">
    <location>
        <position position="80"/>
    </location>
    <ligand>
        <name>7-chloro-L-tryptophan</name>
        <dbReference type="ChEBI" id="CHEBI:58713"/>
    </ligand>
</feature>
<dbReference type="InterPro" id="IPR036188">
    <property type="entry name" value="FAD/NAD-bd_sf"/>
</dbReference>
<protein>
    <submittedName>
        <fullName evidence="3">Tryptophan halogenase, putative</fullName>
    </submittedName>
</protein>
<name>A0A292ZJH0_SPHSA</name>
<dbReference type="PANTHER" id="PTHR43747:SF4">
    <property type="entry name" value="FLAVIN-DEPENDENT TRYPTOPHAN HALOGENASE"/>
    <property type="match status" value="1"/>
</dbReference>
<dbReference type="SUPFAM" id="SSF51905">
    <property type="entry name" value="FAD/NAD(P)-binding domain"/>
    <property type="match status" value="1"/>
</dbReference>
<dbReference type="Gene3D" id="3.50.50.60">
    <property type="entry name" value="FAD/NAD(P)-binding domain"/>
    <property type="match status" value="1"/>
</dbReference>
<evidence type="ECO:0000313" key="3">
    <source>
        <dbReference type="EMBL" id="GAY23557.1"/>
    </source>
</evidence>
<reference evidence="3 4" key="1">
    <citation type="journal article" date="2013" name="Biodegradation">
        <title>Occurrence of 4-tert-butylphenol (4-t-BP) biodegradation in an aquatic sample caused by the presence of Spirodela polyrrhiza and isolation of a 4-t-BP-utilizing bacterium.</title>
        <authorList>
            <person name="Ogata Y."/>
            <person name="Toyama T."/>
            <person name="Yu N."/>
            <person name="Wang X."/>
            <person name="Sei K."/>
            <person name="Ike M."/>
        </authorList>
    </citation>
    <scope>NUCLEOTIDE SEQUENCE [LARGE SCALE GENOMIC DNA]</scope>
    <source>
        <strain evidence="3 4">OMI</strain>
    </source>
</reference>
<keyword evidence="2" id="KW-0547">Nucleotide-binding</keyword>
<keyword evidence="2" id="KW-0285">Flavoprotein</keyword>
<dbReference type="InterPro" id="IPR006905">
    <property type="entry name" value="Flavin_halogenase"/>
</dbReference>
<feature type="binding site" evidence="2">
    <location>
        <position position="335"/>
    </location>
    <ligand>
        <name>FAD</name>
        <dbReference type="ChEBI" id="CHEBI:57692"/>
    </ligand>
</feature>
<gene>
    <name evidence="3" type="ORF">SFOMI_4135</name>
</gene>
<feature type="active site" evidence="1">
    <location>
        <position position="80"/>
    </location>
</feature>
<dbReference type="PANTHER" id="PTHR43747">
    <property type="entry name" value="FAD-BINDING PROTEIN"/>
    <property type="match status" value="1"/>
</dbReference>
<dbReference type="AlphaFoldDB" id="A0A292ZJH0"/>
<feature type="binding site" evidence="2">
    <location>
        <position position="344"/>
    </location>
    <ligand>
        <name>L-tryptophan</name>
        <dbReference type="ChEBI" id="CHEBI:57912"/>
    </ligand>
</feature>
<reference evidence="3 4" key="2">
    <citation type="journal article" date="2013" name="Environ. Sci. Technol.">
        <title>The 4-tert-butylphenol-utilizing bacterium Sphingobium fuliginis OMI can degrade bisphenols via phenolic ring hydroxylation and meta-cleavage pathway.</title>
        <authorList>
            <person name="Ogata Y."/>
            <person name="Goda S."/>
            <person name="Toyama T."/>
            <person name="Sei K."/>
            <person name="Ike M."/>
        </authorList>
    </citation>
    <scope>NUCLEOTIDE SEQUENCE [LARGE SCALE GENOMIC DNA]</scope>
    <source>
        <strain evidence="3 4">OMI</strain>
    </source>
</reference>